<proteinExistence type="inferred from homology"/>
<evidence type="ECO:0000259" key="3">
    <source>
        <dbReference type="SMART" id="SM00093"/>
    </source>
</evidence>
<dbReference type="GO" id="GO:0004867">
    <property type="term" value="F:serine-type endopeptidase inhibitor activity"/>
    <property type="evidence" value="ECO:0007669"/>
    <property type="project" value="InterPro"/>
</dbReference>
<dbReference type="InterPro" id="IPR023795">
    <property type="entry name" value="Serpin_CS"/>
</dbReference>
<dbReference type="SUPFAM" id="SSF56574">
    <property type="entry name" value="Serpins"/>
    <property type="match status" value="1"/>
</dbReference>
<name>A0A210QJW8_MIZYE</name>
<dbReference type="Gene3D" id="2.30.39.10">
    <property type="entry name" value="Alpha-1-antitrypsin, domain 1"/>
    <property type="match status" value="1"/>
</dbReference>
<comment type="caution">
    <text evidence="4">The sequence shown here is derived from an EMBL/GenBank/DDBJ whole genome shotgun (WGS) entry which is preliminary data.</text>
</comment>
<evidence type="ECO:0000313" key="5">
    <source>
        <dbReference type="Proteomes" id="UP000242188"/>
    </source>
</evidence>
<sequence length="378" mass="41990">MLTSYSDGVNEFTCDLYREFCAGKPNNAVISPYSVSAAMMLSMLGTEGTSRRQIMEALRLSDVPTGNIHEEYRKLHTELNKTGSDVLSIANRIFSKKGLQLKADYTENSKLYYGSEMELLNFGGDPEGSRKTINAWVEAQTNNRIQDLIPAGTISGLSLIILANAIYFKGSWETKFPPAATAKRDFRVSLTEAVNVDMMQASEQNIPFGWSKKYDCTAVELAYQGKYRTMVIILPNSVDGLSNIDENISLTMITEIIKEMRQQKVEVALPKFKIEAKFDLKSVLSKLGIRDVFSAKDADLSGMFDSPPMDAHISDVVHKAFVEVNEEGTEAAAATGVMIRMMSMPLQFVADRPFLFVIRDVTSGTILFIGKFVRPSTD</sequence>
<dbReference type="CDD" id="cd00172">
    <property type="entry name" value="serpin"/>
    <property type="match status" value="1"/>
</dbReference>
<accession>A0A210QJW8</accession>
<dbReference type="AlphaFoldDB" id="A0A210QJW8"/>
<dbReference type="PANTHER" id="PTHR11461">
    <property type="entry name" value="SERINE PROTEASE INHIBITOR, SERPIN"/>
    <property type="match status" value="1"/>
</dbReference>
<feature type="domain" description="Serpin" evidence="3">
    <location>
        <begin position="14"/>
        <end position="375"/>
    </location>
</feature>
<dbReference type="STRING" id="6573.A0A210QJW8"/>
<dbReference type="Gene3D" id="3.30.497.10">
    <property type="entry name" value="Antithrombin, subunit I, domain 2"/>
    <property type="match status" value="1"/>
</dbReference>
<dbReference type="InterPro" id="IPR000215">
    <property type="entry name" value="Serpin_fam"/>
</dbReference>
<comment type="similarity">
    <text evidence="1 2">Belongs to the serpin family.</text>
</comment>
<dbReference type="InterPro" id="IPR042178">
    <property type="entry name" value="Serpin_sf_1"/>
</dbReference>
<protein>
    <submittedName>
        <fullName evidence="4">Leukocyte elastase inhibitor</fullName>
    </submittedName>
</protein>
<dbReference type="InterPro" id="IPR036186">
    <property type="entry name" value="Serpin_sf"/>
</dbReference>
<evidence type="ECO:0000256" key="1">
    <source>
        <dbReference type="ARBA" id="ARBA00009500"/>
    </source>
</evidence>
<dbReference type="PROSITE" id="PS00284">
    <property type="entry name" value="SERPIN"/>
    <property type="match status" value="1"/>
</dbReference>
<dbReference type="EMBL" id="NEDP02003293">
    <property type="protein sequence ID" value="OWF49040.1"/>
    <property type="molecule type" value="Genomic_DNA"/>
</dbReference>
<dbReference type="PANTHER" id="PTHR11461:SF211">
    <property type="entry name" value="GH10112P-RELATED"/>
    <property type="match status" value="1"/>
</dbReference>
<dbReference type="GO" id="GO:0005615">
    <property type="term" value="C:extracellular space"/>
    <property type="evidence" value="ECO:0007669"/>
    <property type="project" value="InterPro"/>
</dbReference>
<dbReference type="SMART" id="SM00093">
    <property type="entry name" value="SERPIN"/>
    <property type="match status" value="1"/>
</dbReference>
<keyword evidence="5" id="KW-1185">Reference proteome</keyword>
<reference evidence="4 5" key="1">
    <citation type="journal article" date="2017" name="Nat. Ecol. Evol.">
        <title>Scallop genome provides insights into evolution of bilaterian karyotype and development.</title>
        <authorList>
            <person name="Wang S."/>
            <person name="Zhang J."/>
            <person name="Jiao W."/>
            <person name="Li J."/>
            <person name="Xun X."/>
            <person name="Sun Y."/>
            <person name="Guo X."/>
            <person name="Huan P."/>
            <person name="Dong B."/>
            <person name="Zhang L."/>
            <person name="Hu X."/>
            <person name="Sun X."/>
            <person name="Wang J."/>
            <person name="Zhao C."/>
            <person name="Wang Y."/>
            <person name="Wang D."/>
            <person name="Huang X."/>
            <person name="Wang R."/>
            <person name="Lv J."/>
            <person name="Li Y."/>
            <person name="Zhang Z."/>
            <person name="Liu B."/>
            <person name="Lu W."/>
            <person name="Hui Y."/>
            <person name="Liang J."/>
            <person name="Zhou Z."/>
            <person name="Hou R."/>
            <person name="Li X."/>
            <person name="Liu Y."/>
            <person name="Li H."/>
            <person name="Ning X."/>
            <person name="Lin Y."/>
            <person name="Zhao L."/>
            <person name="Xing Q."/>
            <person name="Dou J."/>
            <person name="Li Y."/>
            <person name="Mao J."/>
            <person name="Guo H."/>
            <person name="Dou H."/>
            <person name="Li T."/>
            <person name="Mu C."/>
            <person name="Jiang W."/>
            <person name="Fu Q."/>
            <person name="Fu X."/>
            <person name="Miao Y."/>
            <person name="Liu J."/>
            <person name="Yu Q."/>
            <person name="Li R."/>
            <person name="Liao H."/>
            <person name="Li X."/>
            <person name="Kong Y."/>
            <person name="Jiang Z."/>
            <person name="Chourrout D."/>
            <person name="Li R."/>
            <person name="Bao Z."/>
        </authorList>
    </citation>
    <scope>NUCLEOTIDE SEQUENCE [LARGE SCALE GENOMIC DNA]</scope>
    <source>
        <strain evidence="4 5">PY_sf001</strain>
    </source>
</reference>
<evidence type="ECO:0000313" key="4">
    <source>
        <dbReference type="EMBL" id="OWF49040.1"/>
    </source>
</evidence>
<dbReference type="OrthoDB" id="1063785at2759"/>
<gene>
    <name evidence="4" type="ORF">KP79_PYT07019</name>
</gene>
<evidence type="ECO:0000256" key="2">
    <source>
        <dbReference type="RuleBase" id="RU000411"/>
    </source>
</evidence>
<dbReference type="Proteomes" id="UP000242188">
    <property type="component" value="Unassembled WGS sequence"/>
</dbReference>
<organism evidence="4 5">
    <name type="scientific">Mizuhopecten yessoensis</name>
    <name type="common">Japanese scallop</name>
    <name type="synonym">Patinopecten yessoensis</name>
    <dbReference type="NCBI Taxonomy" id="6573"/>
    <lineage>
        <taxon>Eukaryota</taxon>
        <taxon>Metazoa</taxon>
        <taxon>Spiralia</taxon>
        <taxon>Lophotrochozoa</taxon>
        <taxon>Mollusca</taxon>
        <taxon>Bivalvia</taxon>
        <taxon>Autobranchia</taxon>
        <taxon>Pteriomorphia</taxon>
        <taxon>Pectinida</taxon>
        <taxon>Pectinoidea</taxon>
        <taxon>Pectinidae</taxon>
        <taxon>Mizuhopecten</taxon>
    </lineage>
</organism>
<dbReference type="InterPro" id="IPR023796">
    <property type="entry name" value="Serpin_dom"/>
</dbReference>
<dbReference type="InterPro" id="IPR042185">
    <property type="entry name" value="Serpin_sf_2"/>
</dbReference>
<dbReference type="Pfam" id="PF00079">
    <property type="entry name" value="Serpin"/>
    <property type="match status" value="1"/>
</dbReference>